<feature type="region of interest" description="Disordered" evidence="1">
    <location>
        <begin position="1"/>
        <end position="32"/>
    </location>
</feature>
<organism evidence="2 3">
    <name type="scientific">Actinomadura vinacea</name>
    <dbReference type="NCBI Taxonomy" id="115336"/>
    <lineage>
        <taxon>Bacteria</taxon>
        <taxon>Bacillati</taxon>
        <taxon>Actinomycetota</taxon>
        <taxon>Actinomycetes</taxon>
        <taxon>Streptosporangiales</taxon>
        <taxon>Thermomonosporaceae</taxon>
        <taxon>Actinomadura</taxon>
    </lineage>
</organism>
<sequence>MSHMTTVPTFDRAETGGTVPEQGPCPRATGENKMNLLSHDLSRERIPGAEVELAQRVRALRRARRDARTRTARVRRALLAPTRAGDPYVSRPVRKTGHE</sequence>
<keyword evidence="3" id="KW-1185">Reference proteome</keyword>
<accession>A0ABN3J2W7</accession>
<proteinExistence type="predicted"/>
<evidence type="ECO:0000313" key="3">
    <source>
        <dbReference type="Proteomes" id="UP001501231"/>
    </source>
</evidence>
<dbReference type="Proteomes" id="UP001501231">
    <property type="component" value="Unassembled WGS sequence"/>
</dbReference>
<evidence type="ECO:0000313" key="2">
    <source>
        <dbReference type="EMBL" id="GAA2419775.1"/>
    </source>
</evidence>
<protein>
    <submittedName>
        <fullName evidence="2">Uncharacterized protein</fullName>
    </submittedName>
</protein>
<gene>
    <name evidence="2" type="ORF">GCM10010191_33630</name>
</gene>
<comment type="caution">
    <text evidence="2">The sequence shown here is derived from an EMBL/GenBank/DDBJ whole genome shotgun (WGS) entry which is preliminary data.</text>
</comment>
<evidence type="ECO:0000256" key="1">
    <source>
        <dbReference type="SAM" id="MobiDB-lite"/>
    </source>
</evidence>
<feature type="region of interest" description="Disordered" evidence="1">
    <location>
        <begin position="64"/>
        <end position="99"/>
    </location>
</feature>
<reference evidence="2 3" key="1">
    <citation type="journal article" date="2019" name="Int. J. Syst. Evol. Microbiol.">
        <title>The Global Catalogue of Microorganisms (GCM) 10K type strain sequencing project: providing services to taxonomists for standard genome sequencing and annotation.</title>
        <authorList>
            <consortium name="The Broad Institute Genomics Platform"/>
            <consortium name="The Broad Institute Genome Sequencing Center for Infectious Disease"/>
            <person name="Wu L."/>
            <person name="Ma J."/>
        </authorList>
    </citation>
    <scope>NUCLEOTIDE SEQUENCE [LARGE SCALE GENOMIC DNA]</scope>
    <source>
        <strain evidence="2 3">JCM 3325</strain>
    </source>
</reference>
<name>A0ABN3J2W7_9ACTN</name>
<dbReference type="EMBL" id="BAAARW010000012">
    <property type="protein sequence ID" value="GAA2419775.1"/>
    <property type="molecule type" value="Genomic_DNA"/>
</dbReference>
<feature type="compositionally biased region" description="Basic residues" evidence="1">
    <location>
        <begin position="64"/>
        <end position="76"/>
    </location>
</feature>